<comment type="catalytic activity">
    <reaction evidence="9">
        <text>(6S)-NADPHX + ADP = AMP + phosphate + NADPH + H(+)</text>
        <dbReference type="Rhea" id="RHEA:32235"/>
        <dbReference type="ChEBI" id="CHEBI:15378"/>
        <dbReference type="ChEBI" id="CHEBI:43474"/>
        <dbReference type="ChEBI" id="CHEBI:57783"/>
        <dbReference type="ChEBI" id="CHEBI:64076"/>
        <dbReference type="ChEBI" id="CHEBI:456215"/>
        <dbReference type="ChEBI" id="CHEBI:456216"/>
        <dbReference type="EC" id="4.2.1.136"/>
    </reaction>
</comment>
<keyword evidence="1" id="KW-0808">Transferase</keyword>
<keyword evidence="3 9" id="KW-0547">Nucleotide-binding</keyword>
<feature type="binding site" evidence="9">
    <location>
        <position position="270"/>
    </location>
    <ligand>
        <name>(6S)-NADPHX</name>
        <dbReference type="ChEBI" id="CHEBI:64076"/>
    </ligand>
</feature>
<feature type="binding site" evidence="9">
    <location>
        <position position="220"/>
    </location>
    <ligand>
        <name>(6S)-NADPHX</name>
        <dbReference type="ChEBI" id="CHEBI:64076"/>
    </ligand>
</feature>
<dbReference type="InterPro" id="IPR037143">
    <property type="entry name" value="4-PPantetheinyl_Trfase_dom_sf"/>
</dbReference>
<dbReference type="EC" id="4.2.1.136" evidence="9"/>
<name>A0A6N7VBY5_9FIRM</name>
<dbReference type="AlphaFoldDB" id="A0A6N7VBY5"/>
<keyword evidence="4 9" id="KW-0067">ATP-binding</keyword>
<evidence type="ECO:0000256" key="2">
    <source>
        <dbReference type="ARBA" id="ARBA00022723"/>
    </source>
</evidence>
<evidence type="ECO:0000256" key="3">
    <source>
        <dbReference type="ARBA" id="ARBA00022741"/>
    </source>
</evidence>
<evidence type="ECO:0000256" key="4">
    <source>
        <dbReference type="ARBA" id="ARBA00022840"/>
    </source>
</evidence>
<keyword evidence="2" id="KW-0479">Metal-binding</keyword>
<evidence type="ECO:0000313" key="12">
    <source>
        <dbReference type="Proteomes" id="UP000441925"/>
    </source>
</evidence>
<reference evidence="11 12" key="1">
    <citation type="submission" date="2019-08" db="EMBL/GenBank/DDBJ databases">
        <title>In-depth cultivation of the pig gut microbiome towards novel bacterial diversity and tailored functional studies.</title>
        <authorList>
            <person name="Wylensek D."/>
            <person name="Hitch T.C.A."/>
            <person name="Clavel T."/>
        </authorList>
    </citation>
    <scope>NUCLEOTIDE SEQUENCE [LARGE SCALE GENOMIC DNA]</scope>
    <source>
        <strain evidence="11 12">WCA-380-WT-2B</strain>
    </source>
</reference>
<dbReference type="RefSeq" id="WP_154538805.1">
    <property type="nucleotide sequence ID" value="NZ_JAXDSU010000100.1"/>
</dbReference>
<keyword evidence="7 9" id="KW-0520">NAD</keyword>
<comment type="function">
    <text evidence="9">Catalyzes the dehydration of the S-form of NAD(P)HX at the expense of ADP, which is converted to AMP. Together with NAD(P)HX epimerase, which catalyzes the epimerization of the S- and R-forms, the enzyme allows the repair of both epimers of NAD(P)HX, a damaged form of NAD(P)H that is a result of enzymatic or heat-dependent hydration.</text>
</comment>
<dbReference type="Proteomes" id="UP000441925">
    <property type="component" value="Unassembled WGS sequence"/>
</dbReference>
<comment type="similarity">
    <text evidence="9">Belongs to the NnrD/CARKD family.</text>
</comment>
<evidence type="ECO:0000256" key="8">
    <source>
        <dbReference type="ARBA" id="ARBA00023239"/>
    </source>
</evidence>
<keyword evidence="5" id="KW-0460">Magnesium</keyword>
<feature type="binding site" evidence="9">
    <location>
        <position position="335"/>
    </location>
    <ligand>
        <name>AMP</name>
        <dbReference type="ChEBI" id="CHEBI:456215"/>
    </ligand>
</feature>
<dbReference type="Pfam" id="PF01256">
    <property type="entry name" value="Carb_kinase"/>
    <property type="match status" value="1"/>
</dbReference>
<evidence type="ECO:0000256" key="6">
    <source>
        <dbReference type="ARBA" id="ARBA00022857"/>
    </source>
</evidence>
<evidence type="ECO:0000256" key="1">
    <source>
        <dbReference type="ARBA" id="ARBA00022679"/>
    </source>
</evidence>
<dbReference type="HAMAP" id="MF_01965">
    <property type="entry name" value="NADHX_dehydratase"/>
    <property type="match status" value="1"/>
</dbReference>
<evidence type="ECO:0000256" key="5">
    <source>
        <dbReference type="ARBA" id="ARBA00022842"/>
    </source>
</evidence>
<evidence type="ECO:0000313" key="11">
    <source>
        <dbReference type="EMBL" id="MSS76950.1"/>
    </source>
</evidence>
<dbReference type="PANTHER" id="PTHR12592:SF0">
    <property type="entry name" value="ATP-DEPENDENT (S)-NAD(P)H-HYDRATE DEHYDRATASE"/>
    <property type="match status" value="1"/>
</dbReference>
<evidence type="ECO:0000256" key="7">
    <source>
        <dbReference type="ARBA" id="ARBA00023027"/>
    </source>
</evidence>
<comment type="caution">
    <text evidence="9">Lacks conserved residue(s) required for the propagation of feature annotation.</text>
</comment>
<keyword evidence="12" id="KW-1185">Reference proteome</keyword>
<dbReference type="InterPro" id="IPR008278">
    <property type="entry name" value="4-PPantetheinyl_Trfase_dom"/>
</dbReference>
<feature type="binding site" evidence="9">
    <location>
        <position position="336"/>
    </location>
    <ligand>
        <name>(6S)-NADPHX</name>
        <dbReference type="ChEBI" id="CHEBI:64076"/>
    </ligand>
</feature>
<organism evidence="11 12">
    <name type="scientific">Anaerococcus porci</name>
    <dbReference type="NCBI Taxonomy" id="2652269"/>
    <lineage>
        <taxon>Bacteria</taxon>
        <taxon>Bacillati</taxon>
        <taxon>Bacillota</taxon>
        <taxon>Tissierellia</taxon>
        <taxon>Tissierellales</taxon>
        <taxon>Peptoniphilaceae</taxon>
        <taxon>Anaerococcus</taxon>
    </lineage>
</organism>
<dbReference type="InterPro" id="IPR017953">
    <property type="entry name" value="Carbohydrate_kinase_pred_CS"/>
</dbReference>
<dbReference type="Gene3D" id="3.40.1190.20">
    <property type="match status" value="1"/>
</dbReference>
<dbReference type="InterPro" id="IPR004568">
    <property type="entry name" value="Ppantetheine-prot_Trfase_dom"/>
</dbReference>
<comment type="cofactor">
    <cofactor evidence="9">
        <name>Mg(2+)</name>
        <dbReference type="ChEBI" id="CHEBI:18420"/>
    </cofactor>
</comment>
<dbReference type="GO" id="GO:0000287">
    <property type="term" value="F:magnesium ion binding"/>
    <property type="evidence" value="ECO:0007669"/>
    <property type="project" value="InterPro"/>
</dbReference>
<dbReference type="GO" id="GO:0052855">
    <property type="term" value="F:ADP-dependent NAD(P)H-hydrate dehydratase activity"/>
    <property type="evidence" value="ECO:0007669"/>
    <property type="project" value="UniProtKB-UniRule"/>
</dbReference>
<dbReference type="GO" id="GO:0110051">
    <property type="term" value="P:metabolite repair"/>
    <property type="evidence" value="ECO:0007669"/>
    <property type="project" value="TreeGrafter"/>
</dbReference>
<dbReference type="CDD" id="cd01171">
    <property type="entry name" value="YXKO-related"/>
    <property type="match status" value="1"/>
</dbReference>
<dbReference type="Pfam" id="PF01648">
    <property type="entry name" value="ACPS"/>
    <property type="match status" value="1"/>
</dbReference>
<dbReference type="SUPFAM" id="SSF53613">
    <property type="entry name" value="Ribokinase-like"/>
    <property type="match status" value="1"/>
</dbReference>
<proteinExistence type="inferred from homology"/>
<protein>
    <recommendedName>
        <fullName evidence="9">ADP-dependent (S)-NAD(P)H-hydrate dehydratase</fullName>
        <ecNumber evidence="9">4.2.1.136</ecNumber>
    </recommendedName>
    <alternativeName>
        <fullName evidence="9">ADP-dependent NAD(P)HX dehydratase</fullName>
    </alternativeName>
</protein>
<feature type="domain" description="YjeF C-terminal" evidence="10">
    <location>
        <begin position="115"/>
        <end position="394"/>
    </location>
</feature>
<dbReference type="InterPro" id="IPR000631">
    <property type="entry name" value="CARKD"/>
</dbReference>
<accession>A0A6N7VBY5</accession>
<dbReference type="GO" id="GO:0052856">
    <property type="term" value="F:NAD(P)HX epimerase activity"/>
    <property type="evidence" value="ECO:0007669"/>
    <property type="project" value="TreeGrafter"/>
</dbReference>
<dbReference type="Gene3D" id="3.90.470.20">
    <property type="entry name" value="4'-phosphopantetheinyl transferase domain"/>
    <property type="match status" value="1"/>
</dbReference>
<dbReference type="GO" id="GO:0005524">
    <property type="term" value="F:ATP binding"/>
    <property type="evidence" value="ECO:0007669"/>
    <property type="project" value="UniProtKB-KW"/>
</dbReference>
<comment type="caution">
    <text evidence="11">The sequence shown here is derived from an EMBL/GenBank/DDBJ whole genome shotgun (WGS) entry which is preliminary data.</text>
</comment>
<keyword evidence="6 9" id="KW-0521">NADP</keyword>
<evidence type="ECO:0000259" key="10">
    <source>
        <dbReference type="PROSITE" id="PS51383"/>
    </source>
</evidence>
<dbReference type="InterPro" id="IPR029056">
    <property type="entry name" value="Ribokinase-like"/>
</dbReference>
<dbReference type="PROSITE" id="PS51383">
    <property type="entry name" value="YJEF_C_3"/>
    <property type="match status" value="1"/>
</dbReference>
<dbReference type="NCBIfam" id="TIGR00196">
    <property type="entry name" value="yjeF_cterm"/>
    <property type="match status" value="1"/>
</dbReference>
<dbReference type="GO" id="GO:0046496">
    <property type="term" value="P:nicotinamide nucleotide metabolic process"/>
    <property type="evidence" value="ECO:0007669"/>
    <property type="project" value="UniProtKB-UniRule"/>
</dbReference>
<dbReference type="PROSITE" id="PS01050">
    <property type="entry name" value="YJEF_C_2"/>
    <property type="match status" value="1"/>
</dbReference>
<comment type="subunit">
    <text evidence="9">Homotetramer.</text>
</comment>
<dbReference type="EMBL" id="VULQ01000001">
    <property type="protein sequence ID" value="MSS76950.1"/>
    <property type="molecule type" value="Genomic_DNA"/>
</dbReference>
<comment type="catalytic activity">
    <reaction evidence="9">
        <text>(6S)-NADHX + ADP = AMP + phosphate + NADH + H(+)</text>
        <dbReference type="Rhea" id="RHEA:32223"/>
        <dbReference type="ChEBI" id="CHEBI:15378"/>
        <dbReference type="ChEBI" id="CHEBI:43474"/>
        <dbReference type="ChEBI" id="CHEBI:57945"/>
        <dbReference type="ChEBI" id="CHEBI:64074"/>
        <dbReference type="ChEBI" id="CHEBI:456215"/>
        <dbReference type="ChEBI" id="CHEBI:456216"/>
        <dbReference type="EC" id="4.2.1.136"/>
    </reaction>
</comment>
<keyword evidence="8 9" id="KW-0456">Lyase</keyword>
<dbReference type="PANTHER" id="PTHR12592">
    <property type="entry name" value="ATP-DEPENDENT (S)-NAD(P)H-HYDRATE DEHYDRATASE FAMILY MEMBER"/>
    <property type="match status" value="1"/>
</dbReference>
<evidence type="ECO:0000256" key="9">
    <source>
        <dbReference type="HAMAP-Rule" id="MF_01965"/>
    </source>
</evidence>
<dbReference type="GO" id="GO:0008897">
    <property type="term" value="F:holo-[acyl-carrier-protein] synthase activity"/>
    <property type="evidence" value="ECO:0007669"/>
    <property type="project" value="InterPro"/>
</dbReference>
<dbReference type="SUPFAM" id="SSF56214">
    <property type="entry name" value="4'-phosphopantetheinyl transferase"/>
    <property type="match status" value="1"/>
</dbReference>
<sequence length="396" mass="43834">MLGIDLVDINKFRMKCKNPKFIYKIFTDNEIHYGNKKGNRIETFAGLFAAKEAVIKALNLNLAYILRKKIEILHINNKPYAVVDNKIELEISISHQSDYAVAICNNKSLFNEIIIDKNIKKLLVDRNENSHKGDFGRVAILGGSNGMSGSVYLSSLASLRSGCGLSHIICPSSISNILQIKSTESIIEEVKCDNFHYSDEIYNKILIYLKNKDSLAIGPGMGRANGLNKLLFSVIKEYKKNIVIDADGLNALSDDISILKNHENIILTPHVMEFHRLSKLPLEYINKNRMEVAKKFAKENKIILVLKGQKTIVTDGDYSYINNTGNSGMATAGSGDVLTGIILANLSIMKPLNAAILSVYIHGLAGDIAKIKLGADSMIASDIVNNISEAYKLMRK</sequence>
<dbReference type="GO" id="GO:0006633">
    <property type="term" value="P:fatty acid biosynthetic process"/>
    <property type="evidence" value="ECO:0007669"/>
    <property type="project" value="InterPro"/>
</dbReference>
<gene>
    <name evidence="9" type="primary">nnrD</name>
    <name evidence="11" type="ORF">FYJ26_00610</name>
</gene>
<feature type="binding site" evidence="9">
    <location>
        <begin position="307"/>
        <end position="311"/>
    </location>
    <ligand>
        <name>AMP</name>
        <dbReference type="ChEBI" id="CHEBI:456215"/>
    </ligand>
</feature>
<dbReference type="NCBIfam" id="TIGR00556">
    <property type="entry name" value="pantethn_trn"/>
    <property type="match status" value="1"/>
</dbReference>